<gene>
    <name evidence="3" type="ORF">DXA63_11570</name>
    <name evidence="2" type="ORF">F7D90_00045</name>
</gene>
<dbReference type="SUPFAM" id="SSF48452">
    <property type="entry name" value="TPR-like"/>
    <property type="match status" value="1"/>
</dbReference>
<dbReference type="EMBL" id="QSCI01000059">
    <property type="protein sequence ID" value="RGX92267.1"/>
    <property type="molecule type" value="Genomic_DNA"/>
</dbReference>
<organism evidence="3 4">
    <name type="scientific">Segatella copri</name>
    <dbReference type="NCBI Taxonomy" id="165179"/>
    <lineage>
        <taxon>Bacteria</taxon>
        <taxon>Pseudomonadati</taxon>
        <taxon>Bacteroidota</taxon>
        <taxon>Bacteroidia</taxon>
        <taxon>Bacteroidales</taxon>
        <taxon>Prevotellaceae</taxon>
        <taxon>Segatella</taxon>
    </lineage>
</organism>
<reference evidence="5" key="2">
    <citation type="submission" date="2019-09" db="EMBL/GenBank/DDBJ databases">
        <title>Distinct polysaccharide growth profiles of human intestinal Prevotella copri isolates.</title>
        <authorList>
            <person name="Fehlner-Peach H."/>
            <person name="Magnabosco C."/>
            <person name="Raghavan V."/>
            <person name="Scher J.U."/>
            <person name="Tett A."/>
            <person name="Cox L.M."/>
            <person name="Gottsegen C."/>
            <person name="Watters A."/>
            <person name="Wiltshire- Gordon J.D."/>
            <person name="Segata N."/>
            <person name="Bonneau R."/>
            <person name="Littman D.R."/>
        </authorList>
    </citation>
    <scope>NUCLEOTIDE SEQUENCE [LARGE SCALE GENOMIC DNA]</scope>
    <source>
        <strain evidence="5">iAP146</strain>
    </source>
</reference>
<feature type="chain" id="PRO_5042788417" evidence="1">
    <location>
        <begin position="23"/>
        <end position="594"/>
    </location>
</feature>
<dbReference type="Gene3D" id="1.25.40.390">
    <property type="match status" value="2"/>
</dbReference>
<dbReference type="Pfam" id="PF12771">
    <property type="entry name" value="SusD-like_2"/>
    <property type="match status" value="1"/>
</dbReference>
<evidence type="ECO:0000313" key="4">
    <source>
        <dbReference type="Proteomes" id="UP000285604"/>
    </source>
</evidence>
<dbReference type="Proteomes" id="UP000285604">
    <property type="component" value="Unassembled WGS sequence"/>
</dbReference>
<dbReference type="Proteomes" id="UP000420707">
    <property type="component" value="Unassembled WGS sequence"/>
</dbReference>
<proteinExistence type="predicted"/>
<dbReference type="EMBL" id="VZCR01000001">
    <property type="protein sequence ID" value="MQN30370.1"/>
    <property type="molecule type" value="Genomic_DNA"/>
</dbReference>
<sequence length="594" mass="67123">MNNIIKKYIGKGGFAMALLLMATGGVMTSCSDSTMESINTDKTKVDKLDPNAQLTTSLLQTYGDFSLMDTYRNYITGFDQYFAGGWNVTNYSGSNFFQDDIARLIWDRYYAVSIKNLVDAIHNSEDKANLNAALRIHRVYLLSVISDLYGDIPASEAGLGYIKGISNPKYDTQEELYSWFFKELDACEKQLGTGTDLISGDVTSLGGDVAKWKKYANSLRLRYAMRISDVNPTQAKEEFESALTDAGGYIASAADDAYIKYSDSPYTYYDGANDYDFRTNALGEILYGQDAVSPTFVCSTLFYQMQNTDDPRLYRICRHYYNIKRSQVKPDKEQNIDLTDEVLAYFQRQGIGEEPCNPGAAWYSDWMNVPKVSEFPSLAKLAEQDANNYGNSEFLARMMRPCLNIDFEMPSCPGILITSAEVKFLMAEAKTKGWNVSGDAETLYEEGVRASMEMLNNYYLTSNKISEDEINEFIANNKLGDNPKATINTQAWILHMMNPSEGWANLRRSDYPAILDRSRLGIFTNGFTYTDSNMAMPTRLRYPELEGQYNSVNYKAAIERMGGTDDWHKKLWWDKANVNLQPEFAPANGKGYIK</sequence>
<dbReference type="PROSITE" id="PS51257">
    <property type="entry name" value="PROKAR_LIPOPROTEIN"/>
    <property type="match status" value="1"/>
</dbReference>
<evidence type="ECO:0000313" key="3">
    <source>
        <dbReference type="EMBL" id="RGX92267.1"/>
    </source>
</evidence>
<comment type="caution">
    <text evidence="3">The sequence shown here is derived from an EMBL/GenBank/DDBJ whole genome shotgun (WGS) entry which is preliminary data.</text>
</comment>
<accession>A0AA92UL12</accession>
<keyword evidence="3" id="KW-0449">Lipoprotein</keyword>
<keyword evidence="1" id="KW-0732">Signal</keyword>
<reference evidence="2" key="3">
    <citation type="submission" date="2023-08" db="EMBL/GenBank/DDBJ databases">
        <title>Distinct polysaccharide growth profiles of human intestinal Prevotella copri isolates.</title>
        <authorList>
            <person name="Fehlner-Peach H."/>
            <person name="Magnabosco C."/>
            <person name="Raghavan V."/>
            <person name="Scher J.U."/>
            <person name="Tett A."/>
            <person name="Cox L.M."/>
            <person name="Gottsegen C."/>
            <person name="Watters A."/>
            <person name="Wiltshire- Gordon J.D."/>
            <person name="Segata N."/>
            <person name="Bonneau R."/>
            <person name="Littman D.R."/>
        </authorList>
    </citation>
    <scope>NUCLEOTIDE SEQUENCE</scope>
    <source>
        <strain evidence="2">IAP146</strain>
    </source>
</reference>
<dbReference type="InterPro" id="IPR024302">
    <property type="entry name" value="SusD-like"/>
</dbReference>
<name>A0AA92UL12_9BACT</name>
<protein>
    <submittedName>
        <fullName evidence="3">SusD/RagB family nutrient-binding outer membrane lipoprotein</fullName>
    </submittedName>
</protein>
<reference evidence="3 4" key="1">
    <citation type="submission" date="2018-08" db="EMBL/GenBank/DDBJ databases">
        <title>A genome reference for cultivated species of the human gut microbiota.</title>
        <authorList>
            <person name="Zou Y."/>
            <person name="Xue W."/>
            <person name="Luo G."/>
        </authorList>
    </citation>
    <scope>NUCLEOTIDE SEQUENCE [LARGE SCALE GENOMIC DNA]</scope>
    <source>
        <strain evidence="3 4">OF03-3</strain>
    </source>
</reference>
<evidence type="ECO:0000313" key="2">
    <source>
        <dbReference type="EMBL" id="MQN30370.1"/>
    </source>
</evidence>
<evidence type="ECO:0000256" key="1">
    <source>
        <dbReference type="SAM" id="SignalP"/>
    </source>
</evidence>
<evidence type="ECO:0000313" key="5">
    <source>
        <dbReference type="Proteomes" id="UP000420707"/>
    </source>
</evidence>
<dbReference type="Pfam" id="PF12741">
    <property type="entry name" value="SusD-like"/>
    <property type="match status" value="1"/>
</dbReference>
<dbReference type="AlphaFoldDB" id="A0AA92UL12"/>
<dbReference type="InterPro" id="IPR041662">
    <property type="entry name" value="SusD-like_2"/>
</dbReference>
<dbReference type="RefSeq" id="WP_119229694.1">
    <property type="nucleotide sequence ID" value="NZ_VZAM01000072.1"/>
</dbReference>
<feature type="signal peptide" evidence="1">
    <location>
        <begin position="1"/>
        <end position="22"/>
    </location>
</feature>
<dbReference type="InterPro" id="IPR011990">
    <property type="entry name" value="TPR-like_helical_dom_sf"/>
</dbReference>